<organism evidence="2 3">
    <name type="scientific">Bimuria novae-zelandiae CBS 107.79</name>
    <dbReference type="NCBI Taxonomy" id="1447943"/>
    <lineage>
        <taxon>Eukaryota</taxon>
        <taxon>Fungi</taxon>
        <taxon>Dikarya</taxon>
        <taxon>Ascomycota</taxon>
        <taxon>Pezizomycotina</taxon>
        <taxon>Dothideomycetes</taxon>
        <taxon>Pleosporomycetidae</taxon>
        <taxon>Pleosporales</taxon>
        <taxon>Massarineae</taxon>
        <taxon>Didymosphaeriaceae</taxon>
        <taxon>Bimuria</taxon>
    </lineage>
</organism>
<dbReference type="InterPro" id="IPR001680">
    <property type="entry name" value="WD40_rpt"/>
</dbReference>
<dbReference type="PANTHER" id="PTHR19879:SF9">
    <property type="entry name" value="TRANSCRIPTION INITIATION FACTOR TFIID SUBUNIT 5"/>
    <property type="match status" value="1"/>
</dbReference>
<dbReference type="PROSITE" id="PS50082">
    <property type="entry name" value="WD_REPEATS_2"/>
    <property type="match status" value="1"/>
</dbReference>
<evidence type="ECO:0000256" key="1">
    <source>
        <dbReference type="PROSITE-ProRule" id="PRU00221"/>
    </source>
</evidence>
<dbReference type="AlphaFoldDB" id="A0A6A5V7Y4"/>
<gene>
    <name evidence="2" type="ORF">BU23DRAFT_643542</name>
</gene>
<accession>A0A6A5V7Y4</accession>
<reference evidence="2" key="1">
    <citation type="journal article" date="2020" name="Stud. Mycol.">
        <title>101 Dothideomycetes genomes: a test case for predicting lifestyles and emergence of pathogens.</title>
        <authorList>
            <person name="Haridas S."/>
            <person name="Albert R."/>
            <person name="Binder M."/>
            <person name="Bloem J."/>
            <person name="Labutti K."/>
            <person name="Salamov A."/>
            <person name="Andreopoulos B."/>
            <person name="Baker S."/>
            <person name="Barry K."/>
            <person name="Bills G."/>
            <person name="Bluhm B."/>
            <person name="Cannon C."/>
            <person name="Castanera R."/>
            <person name="Culley D."/>
            <person name="Daum C."/>
            <person name="Ezra D."/>
            <person name="Gonzalez J."/>
            <person name="Henrissat B."/>
            <person name="Kuo A."/>
            <person name="Liang C."/>
            <person name="Lipzen A."/>
            <person name="Lutzoni F."/>
            <person name="Magnuson J."/>
            <person name="Mondo S."/>
            <person name="Nolan M."/>
            <person name="Ohm R."/>
            <person name="Pangilinan J."/>
            <person name="Park H.-J."/>
            <person name="Ramirez L."/>
            <person name="Alfaro M."/>
            <person name="Sun H."/>
            <person name="Tritt A."/>
            <person name="Yoshinaga Y."/>
            <person name="Zwiers L.-H."/>
            <person name="Turgeon B."/>
            <person name="Goodwin S."/>
            <person name="Spatafora J."/>
            <person name="Crous P."/>
            <person name="Grigoriev I."/>
        </authorList>
    </citation>
    <scope>NUCLEOTIDE SEQUENCE</scope>
    <source>
        <strain evidence="2">CBS 107.79</strain>
    </source>
</reference>
<name>A0A6A5V7Y4_9PLEO</name>
<evidence type="ECO:0000313" key="2">
    <source>
        <dbReference type="EMBL" id="KAF1972780.1"/>
    </source>
</evidence>
<keyword evidence="3" id="KW-1185">Reference proteome</keyword>
<sequence length="510" mass="56822">MGLKNFAPAAGWEDNHQQSRVFLLPQRLSTELRVSIAPCTGLRSEGISASYAPNHPKEWSNEKDGFDFMKDITHRDDDDSPSDAGNRAYYSFHTAISCDSRLLAISGARFPNERVLIYDVATKKLRQVLDGCGPVSFRYRAEGGGQEVEEASATRHISGRPGYTLISSIPTGEARGMPENQLILWELDHNGRLMDEEEPIDPSAIATKAIEVIAPLLESEHEWSQGFVADSNLHTDFVQALNKASAEHRRRHNTVFQNASLPAVPFNSDGSLLLYLSKNESTQRGMREPDALPHVVMYNTDTGREVHRLRGHTDRVVWAGFSPDEQHIASVSWDGTLRMYSSQTGGLEWSTTNSGGQSYASSFSSDSKYIVWSSNLGKEVAVHTVTWMDEGRLLYLTTSEGTTVVYETLTNVKEVFKRPSGVEAAHIRPSFYELPQDEDGNETYMSIDGDGKVRYWDRSVAPLPEARTTGERPVAMSWREKRVEEEDPATNSADEKEAWAVKGAGIWTAE</sequence>
<dbReference type="SMART" id="SM00320">
    <property type="entry name" value="WD40"/>
    <property type="match status" value="2"/>
</dbReference>
<dbReference type="SUPFAM" id="SSF69322">
    <property type="entry name" value="Tricorn protease domain 2"/>
    <property type="match status" value="1"/>
</dbReference>
<dbReference type="Proteomes" id="UP000800036">
    <property type="component" value="Unassembled WGS sequence"/>
</dbReference>
<keyword evidence="1" id="KW-0853">WD repeat</keyword>
<dbReference type="Pfam" id="PF00400">
    <property type="entry name" value="WD40"/>
    <property type="match status" value="1"/>
</dbReference>
<dbReference type="OrthoDB" id="1367865at2759"/>
<proteinExistence type="predicted"/>
<dbReference type="InterPro" id="IPR015943">
    <property type="entry name" value="WD40/YVTN_repeat-like_dom_sf"/>
</dbReference>
<protein>
    <submittedName>
        <fullName evidence="2">YVTN repeat-like/Quino protein amine dehydrogenase</fullName>
    </submittedName>
</protein>
<evidence type="ECO:0000313" key="3">
    <source>
        <dbReference type="Proteomes" id="UP000800036"/>
    </source>
</evidence>
<dbReference type="EMBL" id="ML976685">
    <property type="protein sequence ID" value="KAF1972780.1"/>
    <property type="molecule type" value="Genomic_DNA"/>
</dbReference>
<dbReference type="PANTHER" id="PTHR19879">
    <property type="entry name" value="TRANSCRIPTION INITIATION FACTOR TFIID"/>
    <property type="match status" value="1"/>
</dbReference>
<dbReference type="Gene3D" id="2.130.10.10">
    <property type="entry name" value="YVTN repeat-like/Quinoprotein amine dehydrogenase"/>
    <property type="match status" value="1"/>
</dbReference>
<feature type="repeat" description="WD" evidence="1">
    <location>
        <begin position="309"/>
        <end position="350"/>
    </location>
</feature>